<dbReference type="PANTHER" id="PTHR43685">
    <property type="entry name" value="GLYCOSYLTRANSFERASE"/>
    <property type="match status" value="1"/>
</dbReference>
<dbReference type="Pfam" id="PF00535">
    <property type="entry name" value="Glycos_transf_2"/>
    <property type="match status" value="1"/>
</dbReference>
<dbReference type="InterPro" id="IPR013216">
    <property type="entry name" value="Methyltransf_11"/>
</dbReference>
<evidence type="ECO:0000259" key="1">
    <source>
        <dbReference type="Pfam" id="PF00535"/>
    </source>
</evidence>
<gene>
    <name evidence="4" type="ORF">DWU89_11185</name>
    <name evidence="3" type="ORF">H8784_10900</name>
</gene>
<accession>A0A3D8HDI0</accession>
<feature type="domain" description="Glycosyltransferase 2-like" evidence="1">
    <location>
        <begin position="6"/>
        <end position="134"/>
    </location>
</feature>
<name>A0A3D8HDI0_9BACT</name>
<feature type="domain" description="Methyltransferase type 11" evidence="2">
    <location>
        <begin position="402"/>
        <end position="493"/>
    </location>
</feature>
<dbReference type="InterPro" id="IPR001173">
    <property type="entry name" value="Glyco_trans_2-like"/>
</dbReference>
<dbReference type="Proteomes" id="UP000629596">
    <property type="component" value="Unassembled WGS sequence"/>
</dbReference>
<reference evidence="3 6" key="2">
    <citation type="submission" date="2020-08" db="EMBL/GenBank/DDBJ databases">
        <title>Genome public.</title>
        <authorList>
            <person name="Liu C."/>
            <person name="Sun Q."/>
        </authorList>
    </citation>
    <scope>NUCLEOTIDE SEQUENCE [LARGE SCALE GENOMIC DNA]</scope>
    <source>
        <strain evidence="3 6">426_9</strain>
    </source>
</reference>
<dbReference type="EMBL" id="QREV01000024">
    <property type="protein sequence ID" value="RDU49035.1"/>
    <property type="molecule type" value="Genomic_DNA"/>
</dbReference>
<dbReference type="InterPro" id="IPR029063">
    <property type="entry name" value="SAM-dependent_MTases_sf"/>
</dbReference>
<dbReference type="PANTHER" id="PTHR43685:SF11">
    <property type="entry name" value="GLYCOSYLTRANSFERASE TAGX-RELATED"/>
    <property type="match status" value="1"/>
</dbReference>
<dbReference type="RefSeq" id="WP_115499730.1">
    <property type="nucleotide sequence ID" value="NZ_JACRTI010000024.1"/>
</dbReference>
<dbReference type="EMBL" id="JACRTI010000024">
    <property type="protein sequence ID" value="MBC8602221.1"/>
    <property type="molecule type" value="Genomic_DNA"/>
</dbReference>
<reference evidence="4 5" key="1">
    <citation type="submission" date="2018-07" db="EMBL/GenBank/DDBJ databases">
        <title>Parabacteroides acidifaciens nov. sp., isolated from human feces.</title>
        <authorList>
            <person name="Wang Y.J."/>
        </authorList>
    </citation>
    <scope>NUCLEOTIDE SEQUENCE [LARGE SCALE GENOMIC DNA]</scope>
    <source>
        <strain evidence="4 5">426-9</strain>
    </source>
</reference>
<evidence type="ECO:0000313" key="3">
    <source>
        <dbReference type="EMBL" id="MBC8602221.1"/>
    </source>
</evidence>
<evidence type="ECO:0000313" key="4">
    <source>
        <dbReference type="EMBL" id="RDU49035.1"/>
    </source>
</evidence>
<evidence type="ECO:0000313" key="5">
    <source>
        <dbReference type="Proteomes" id="UP000256321"/>
    </source>
</evidence>
<dbReference type="InterPro" id="IPR029044">
    <property type="entry name" value="Nucleotide-diphossugar_trans"/>
</dbReference>
<comment type="caution">
    <text evidence="4">The sequence shown here is derived from an EMBL/GenBank/DDBJ whole genome shotgun (WGS) entry which is preliminary data.</text>
</comment>
<dbReference type="Pfam" id="PF08241">
    <property type="entry name" value="Methyltransf_11"/>
    <property type="match status" value="1"/>
</dbReference>
<evidence type="ECO:0000259" key="2">
    <source>
        <dbReference type="Pfam" id="PF08241"/>
    </source>
</evidence>
<protein>
    <submittedName>
        <fullName evidence="4">Glycosyltransferase</fullName>
    </submittedName>
</protein>
<keyword evidence="6" id="KW-1185">Reference proteome</keyword>
<sequence length="550" mass="63672">MKPEVSVIMPVYNMESYLEEAVDSILGQSFENFELIVVDDASTDRSWDVLCTYFDSRLVCLRNIENIGNYPSRNKGMRVAKGKYICVMDADDIAFPDRIEKQFEYMERHPGVLACGSQFICIGMDNTYPKPLKNCDIQLQLLKDNRFLHPSLFIRTTVLKELGGYDERYRYSSDYDLACRLALKGEIVNMPDVLMQYRIHKTQISSVYRLEQKKYAREIRQKYQLEMIRRFKSLENDMPESEDMRHPVIGEIIFYCHCGKLLNSRFWTKIAEQLAYKVLGYVKSLSIEQQQFVMNEMKSGLSYLQRNGFILDILKLFNEQNIEIKHNAEIAFWKSEIQSYLAWYDGNLPILYNTPCPSPEQKIVGNNLLQSAILTWTELHQKPKYLKDLDVAGNSFLGKRVLDVGCGPIPSATCFEQAEIYGVDPLISNYEKAGFPLCFYPNVHFMASGGEEIPIEDNFFDVILSVNAIDHVDNLEKVAKELQRVAKPDCRFLMHVHYHEATIPEPIEINDSVFLSLFGWVKGLKVKKRSRFSFTSIAKEGEEFVLWSNI</sequence>
<dbReference type="GO" id="GO:0008757">
    <property type="term" value="F:S-adenosylmethionine-dependent methyltransferase activity"/>
    <property type="evidence" value="ECO:0007669"/>
    <property type="project" value="InterPro"/>
</dbReference>
<dbReference type="Gene3D" id="3.90.550.10">
    <property type="entry name" value="Spore Coat Polysaccharide Biosynthesis Protein SpsA, Chain A"/>
    <property type="match status" value="1"/>
</dbReference>
<dbReference type="AlphaFoldDB" id="A0A3D8HDI0"/>
<dbReference type="SUPFAM" id="SSF53335">
    <property type="entry name" value="S-adenosyl-L-methionine-dependent methyltransferases"/>
    <property type="match status" value="1"/>
</dbReference>
<dbReference type="SUPFAM" id="SSF53448">
    <property type="entry name" value="Nucleotide-diphospho-sugar transferases"/>
    <property type="match status" value="1"/>
</dbReference>
<dbReference type="InterPro" id="IPR050834">
    <property type="entry name" value="Glycosyltransf_2"/>
</dbReference>
<dbReference type="Proteomes" id="UP000256321">
    <property type="component" value="Unassembled WGS sequence"/>
</dbReference>
<evidence type="ECO:0000313" key="6">
    <source>
        <dbReference type="Proteomes" id="UP000629596"/>
    </source>
</evidence>
<proteinExistence type="predicted"/>
<dbReference type="Gene3D" id="3.40.50.150">
    <property type="entry name" value="Vaccinia Virus protein VP39"/>
    <property type="match status" value="1"/>
</dbReference>
<dbReference type="CDD" id="cd02440">
    <property type="entry name" value="AdoMet_MTases"/>
    <property type="match status" value="1"/>
</dbReference>
<organism evidence="4 5">
    <name type="scientific">Parabacteroides acidifaciens</name>
    <dbReference type="NCBI Taxonomy" id="2290935"/>
    <lineage>
        <taxon>Bacteria</taxon>
        <taxon>Pseudomonadati</taxon>
        <taxon>Bacteroidota</taxon>
        <taxon>Bacteroidia</taxon>
        <taxon>Bacteroidales</taxon>
        <taxon>Tannerellaceae</taxon>
        <taxon>Parabacteroides</taxon>
    </lineage>
</organism>
<keyword evidence="4" id="KW-0808">Transferase</keyword>